<evidence type="ECO:0000313" key="3">
    <source>
        <dbReference type="Proteomes" id="UP001347796"/>
    </source>
</evidence>
<dbReference type="Proteomes" id="UP001347796">
    <property type="component" value="Unassembled WGS sequence"/>
</dbReference>
<dbReference type="Gene3D" id="2.80.10.50">
    <property type="match status" value="1"/>
</dbReference>
<name>A0AAN8JRH3_PATCE</name>
<dbReference type="PANTHER" id="PTHR24274">
    <property type="entry name" value="CILIA- AND FLAGELLA-ASSOCIATED PROTEIN 161"/>
    <property type="match status" value="1"/>
</dbReference>
<proteinExistence type="predicted"/>
<keyword evidence="3" id="KW-1185">Reference proteome</keyword>
<dbReference type="GO" id="GO:0060271">
    <property type="term" value="P:cilium assembly"/>
    <property type="evidence" value="ECO:0007669"/>
    <property type="project" value="TreeGrafter"/>
</dbReference>
<dbReference type="EMBL" id="JAZGQO010000008">
    <property type="protein sequence ID" value="KAK6180369.1"/>
    <property type="molecule type" value="Genomic_DNA"/>
</dbReference>
<dbReference type="PANTHER" id="PTHR24274:SF1">
    <property type="entry name" value="CILIA- AND FLAGELLA-ASSOCIATED PROTEIN 161"/>
    <property type="match status" value="1"/>
</dbReference>
<feature type="compositionally biased region" description="Polar residues" evidence="1">
    <location>
        <begin position="311"/>
        <end position="323"/>
    </location>
</feature>
<sequence length="323" mass="35913">MSVRTYNPSVRVGNWNEDIQLEEDTLKDFLDKREKGELLIQKTSNLAGVALQKKQLSISRDGYVHYGHVVMLCCKGAADRTKYFTGVDPRDDCSLALNLTDPMQLTQDKFADTCGVSGCVSMEPVLRNVFCVKSIEGCNDGDVLKYGQPFYLSTLPEAGNLLLHSDQLTFMKCTKKSRHQLVSLVSEASFLTQWMILHKDPRLRMEFEGAPVPANEPVIVTHCKTNQNLAVEEAFRVRTPLGREYEISSHTSLNSHKAEEDFNIWTITMGVPGDSMMTALSQNTNQSAMSSEFKSQSIPLSSATTTPSTANQITAEQPTTTEN</sequence>
<gene>
    <name evidence="2" type="ORF">SNE40_012538</name>
</gene>
<evidence type="ECO:0000256" key="1">
    <source>
        <dbReference type="SAM" id="MobiDB-lite"/>
    </source>
</evidence>
<protein>
    <recommendedName>
        <fullName evidence="4">Cilia- and flagella-associated protein 161</fullName>
    </recommendedName>
</protein>
<organism evidence="2 3">
    <name type="scientific">Patella caerulea</name>
    <name type="common">Rayed Mediterranean limpet</name>
    <dbReference type="NCBI Taxonomy" id="87958"/>
    <lineage>
        <taxon>Eukaryota</taxon>
        <taxon>Metazoa</taxon>
        <taxon>Spiralia</taxon>
        <taxon>Lophotrochozoa</taxon>
        <taxon>Mollusca</taxon>
        <taxon>Gastropoda</taxon>
        <taxon>Patellogastropoda</taxon>
        <taxon>Patelloidea</taxon>
        <taxon>Patellidae</taxon>
        <taxon>Patella</taxon>
    </lineage>
</organism>
<accession>A0AAN8JRH3</accession>
<evidence type="ECO:0000313" key="2">
    <source>
        <dbReference type="EMBL" id="KAK6180369.1"/>
    </source>
</evidence>
<comment type="caution">
    <text evidence="2">The sequence shown here is derived from an EMBL/GenBank/DDBJ whole genome shotgun (WGS) entry which is preliminary data.</text>
</comment>
<dbReference type="AlphaFoldDB" id="A0AAN8JRH3"/>
<dbReference type="InterPro" id="IPR055325">
    <property type="entry name" value="CF161"/>
</dbReference>
<feature type="compositionally biased region" description="Polar residues" evidence="1">
    <location>
        <begin position="283"/>
        <end position="296"/>
    </location>
</feature>
<evidence type="ECO:0008006" key="4">
    <source>
        <dbReference type="Google" id="ProtNLM"/>
    </source>
</evidence>
<dbReference type="GO" id="GO:0031514">
    <property type="term" value="C:motile cilium"/>
    <property type="evidence" value="ECO:0007669"/>
    <property type="project" value="TreeGrafter"/>
</dbReference>
<feature type="compositionally biased region" description="Low complexity" evidence="1">
    <location>
        <begin position="297"/>
        <end position="310"/>
    </location>
</feature>
<feature type="region of interest" description="Disordered" evidence="1">
    <location>
        <begin position="283"/>
        <end position="323"/>
    </location>
</feature>
<dbReference type="Pfam" id="PF24569">
    <property type="entry name" value="CFAP161"/>
    <property type="match status" value="1"/>
</dbReference>
<reference evidence="2 3" key="1">
    <citation type="submission" date="2024-01" db="EMBL/GenBank/DDBJ databases">
        <title>The genome of the rayed Mediterranean limpet Patella caerulea (Linnaeus, 1758).</title>
        <authorList>
            <person name="Anh-Thu Weber A."/>
            <person name="Halstead-Nussloch G."/>
        </authorList>
    </citation>
    <scope>NUCLEOTIDE SEQUENCE [LARGE SCALE GENOMIC DNA]</scope>
    <source>
        <strain evidence="2">AATW-2023a</strain>
        <tissue evidence="2">Whole specimen</tissue>
    </source>
</reference>